<evidence type="ECO:0000313" key="3">
    <source>
        <dbReference type="EMBL" id="MBO1805713.1"/>
    </source>
</evidence>
<keyword evidence="1" id="KW-0472">Membrane</keyword>
<dbReference type="EMBL" id="JAGDYL010000015">
    <property type="protein sequence ID" value="MBO1805532.1"/>
    <property type="molecule type" value="Genomic_DNA"/>
</dbReference>
<evidence type="ECO:0000313" key="2">
    <source>
        <dbReference type="EMBL" id="MBO1805532.1"/>
    </source>
</evidence>
<evidence type="ECO:0000313" key="4">
    <source>
        <dbReference type="EMBL" id="MBO1805714.1"/>
    </source>
</evidence>
<gene>
    <name evidence="2" type="ORF">J4H91_09405</name>
    <name evidence="3" type="ORF">J4H91_10355</name>
    <name evidence="4" type="ORF">J4H91_10360</name>
    <name evidence="5" type="ORF">J4H91_13805</name>
</gene>
<protein>
    <submittedName>
        <fullName evidence="5">Transposase</fullName>
    </submittedName>
</protein>
<dbReference type="AlphaFoldDB" id="A0A939RXP9"/>
<dbReference type="EMBL" id="JAGDYL010000031">
    <property type="protein sequence ID" value="MBO1806377.1"/>
    <property type="molecule type" value="Genomic_DNA"/>
</dbReference>
<keyword evidence="1" id="KW-0812">Transmembrane</keyword>
<feature type="non-terminal residue" evidence="5">
    <location>
        <position position="1"/>
    </location>
</feature>
<dbReference type="EMBL" id="JAGDYL010000018">
    <property type="protein sequence ID" value="MBO1805714.1"/>
    <property type="molecule type" value="Genomic_DNA"/>
</dbReference>
<dbReference type="Proteomes" id="UP000664398">
    <property type="component" value="Unassembled WGS sequence"/>
</dbReference>
<reference evidence="5" key="1">
    <citation type="submission" date="2021-03" db="EMBL/GenBank/DDBJ databases">
        <title>Leucobacter chromiisoli sp. nov., isolated from chromium-containing soil of chemical plant.</title>
        <authorList>
            <person name="Xu Z."/>
        </authorList>
    </citation>
    <scope>NUCLEOTIDE SEQUENCE</scope>
    <source>
        <strain evidence="5">A2</strain>
    </source>
</reference>
<evidence type="ECO:0000256" key="1">
    <source>
        <dbReference type="SAM" id="Phobius"/>
    </source>
</evidence>
<evidence type="ECO:0000313" key="6">
    <source>
        <dbReference type="Proteomes" id="UP000664398"/>
    </source>
</evidence>
<sequence length="39" mass="4565">ERAFNLMKQWRGLATRYDKLAVTYRAGVVIAAILTWLRI</sequence>
<evidence type="ECO:0000313" key="5">
    <source>
        <dbReference type="EMBL" id="MBO1806377.1"/>
    </source>
</evidence>
<dbReference type="EMBL" id="JAGDYL010000017">
    <property type="protein sequence ID" value="MBO1805713.1"/>
    <property type="molecule type" value="Genomic_DNA"/>
</dbReference>
<feature type="transmembrane region" description="Helical" evidence="1">
    <location>
        <begin position="20"/>
        <end position="37"/>
    </location>
</feature>
<name>A0A939RXP9_9MICO</name>
<organism evidence="5 6">
    <name type="scientific">Leucobacter ruminantium</name>
    <dbReference type="NCBI Taxonomy" id="1289170"/>
    <lineage>
        <taxon>Bacteria</taxon>
        <taxon>Bacillati</taxon>
        <taxon>Actinomycetota</taxon>
        <taxon>Actinomycetes</taxon>
        <taxon>Micrococcales</taxon>
        <taxon>Microbacteriaceae</taxon>
        <taxon>Leucobacter</taxon>
    </lineage>
</organism>
<comment type="caution">
    <text evidence="5">The sequence shown here is derived from an EMBL/GenBank/DDBJ whole genome shotgun (WGS) entry which is preliminary data.</text>
</comment>
<accession>A0A939RXP9</accession>
<proteinExistence type="predicted"/>
<keyword evidence="1" id="KW-1133">Transmembrane helix</keyword>
<keyword evidence="6" id="KW-1185">Reference proteome</keyword>